<evidence type="ECO:0000313" key="3">
    <source>
        <dbReference type="Proteomes" id="UP000694392"/>
    </source>
</evidence>
<reference evidence="2" key="2">
    <citation type="submission" date="2025-09" db="UniProtKB">
        <authorList>
            <consortium name="Ensembl"/>
        </authorList>
    </citation>
    <scope>IDENTIFICATION</scope>
</reference>
<dbReference type="Proteomes" id="UP000694392">
    <property type="component" value="Unplaced"/>
</dbReference>
<feature type="compositionally biased region" description="Low complexity" evidence="1">
    <location>
        <begin position="30"/>
        <end position="45"/>
    </location>
</feature>
<feature type="compositionally biased region" description="Basic and acidic residues" evidence="1">
    <location>
        <begin position="46"/>
        <end position="67"/>
    </location>
</feature>
<evidence type="ECO:0000313" key="2">
    <source>
        <dbReference type="Ensembl" id="ENSSPUP00000006292.1"/>
    </source>
</evidence>
<protein>
    <submittedName>
        <fullName evidence="2">Uncharacterized protein</fullName>
    </submittedName>
</protein>
<keyword evidence="3" id="KW-1185">Reference proteome</keyword>
<accession>A0A8D0GJV5</accession>
<sequence length="124" mass="13593">MMEELHSLDPRCQELLEARFTGMGVAEGPLNSETSSSSLSSVGSLSDKELETSQKKQNDQQKRPVKEKALPGGIELVIIMSLLGETVQEQVLSEACYTISPQNSLSNPLHSDLTMEKNTCARKQ</sequence>
<feature type="region of interest" description="Disordered" evidence="1">
    <location>
        <begin position="25"/>
        <end position="67"/>
    </location>
</feature>
<organism evidence="2 3">
    <name type="scientific">Sphenodon punctatus</name>
    <name type="common">Tuatara</name>
    <name type="synonym">Hatteria punctata</name>
    <dbReference type="NCBI Taxonomy" id="8508"/>
    <lineage>
        <taxon>Eukaryota</taxon>
        <taxon>Metazoa</taxon>
        <taxon>Chordata</taxon>
        <taxon>Craniata</taxon>
        <taxon>Vertebrata</taxon>
        <taxon>Euteleostomi</taxon>
        <taxon>Lepidosauria</taxon>
        <taxon>Sphenodontia</taxon>
        <taxon>Sphenodontidae</taxon>
        <taxon>Sphenodon</taxon>
    </lineage>
</organism>
<proteinExistence type="predicted"/>
<dbReference type="Ensembl" id="ENSSPUT00000006699.1">
    <property type="protein sequence ID" value="ENSSPUP00000006292.1"/>
    <property type="gene ID" value="ENSSPUG00000004854.1"/>
</dbReference>
<dbReference type="AlphaFoldDB" id="A0A8D0GJV5"/>
<evidence type="ECO:0000256" key="1">
    <source>
        <dbReference type="SAM" id="MobiDB-lite"/>
    </source>
</evidence>
<reference evidence="2" key="1">
    <citation type="submission" date="2025-08" db="UniProtKB">
        <authorList>
            <consortium name="Ensembl"/>
        </authorList>
    </citation>
    <scope>IDENTIFICATION</scope>
</reference>
<dbReference type="GeneTree" id="ENSGT00940000165895"/>
<name>A0A8D0GJV5_SPHPU</name>